<reference evidence="2" key="1">
    <citation type="submission" date="2021-01" db="EMBL/GenBank/DDBJ databases">
        <title>Adiantum capillus-veneris genome.</title>
        <authorList>
            <person name="Fang Y."/>
            <person name="Liao Q."/>
        </authorList>
    </citation>
    <scope>NUCLEOTIDE SEQUENCE</scope>
    <source>
        <strain evidence="2">H3</strain>
        <tissue evidence="2">Leaf</tissue>
    </source>
</reference>
<gene>
    <name evidence="2" type="ORF">GOP47_0017688</name>
</gene>
<protein>
    <submittedName>
        <fullName evidence="2">Uncharacterized protein</fullName>
    </submittedName>
</protein>
<organism evidence="2 3">
    <name type="scientific">Adiantum capillus-veneris</name>
    <name type="common">Maidenhair fern</name>
    <dbReference type="NCBI Taxonomy" id="13818"/>
    <lineage>
        <taxon>Eukaryota</taxon>
        <taxon>Viridiplantae</taxon>
        <taxon>Streptophyta</taxon>
        <taxon>Embryophyta</taxon>
        <taxon>Tracheophyta</taxon>
        <taxon>Polypodiopsida</taxon>
        <taxon>Polypodiidae</taxon>
        <taxon>Polypodiales</taxon>
        <taxon>Pteridineae</taxon>
        <taxon>Pteridaceae</taxon>
        <taxon>Vittarioideae</taxon>
        <taxon>Adiantum</taxon>
    </lineage>
</organism>
<evidence type="ECO:0000256" key="1">
    <source>
        <dbReference type="SAM" id="Phobius"/>
    </source>
</evidence>
<keyword evidence="3" id="KW-1185">Reference proteome</keyword>
<dbReference type="AlphaFoldDB" id="A0A9D4UFX8"/>
<comment type="caution">
    <text evidence="2">The sequence shown here is derived from an EMBL/GenBank/DDBJ whole genome shotgun (WGS) entry which is preliminary data.</text>
</comment>
<name>A0A9D4UFX8_ADICA</name>
<dbReference type="Proteomes" id="UP000886520">
    <property type="component" value="Chromosome 17"/>
</dbReference>
<evidence type="ECO:0000313" key="2">
    <source>
        <dbReference type="EMBL" id="KAI5067160.1"/>
    </source>
</evidence>
<sequence length="60" mass="6611">MLLAKSWVVETPFAIFFLALTSSMLVLYEPAVLLIERRVVIGGRAYFGGGDVLYLMLSAT</sequence>
<keyword evidence="1" id="KW-1133">Transmembrane helix</keyword>
<evidence type="ECO:0000313" key="3">
    <source>
        <dbReference type="Proteomes" id="UP000886520"/>
    </source>
</evidence>
<proteinExistence type="predicted"/>
<keyword evidence="1" id="KW-0812">Transmembrane</keyword>
<feature type="transmembrane region" description="Helical" evidence="1">
    <location>
        <begin position="12"/>
        <end position="35"/>
    </location>
</feature>
<keyword evidence="1" id="KW-0472">Membrane</keyword>
<accession>A0A9D4UFX8</accession>
<dbReference type="EMBL" id="JABFUD020000017">
    <property type="protein sequence ID" value="KAI5067160.1"/>
    <property type="molecule type" value="Genomic_DNA"/>
</dbReference>